<proteinExistence type="predicted"/>
<name>A0A0P9HIV2_9CHLR</name>
<keyword evidence="8" id="KW-1185">Reference proteome</keyword>
<evidence type="ECO:0000256" key="2">
    <source>
        <dbReference type="ARBA" id="ARBA00022801"/>
    </source>
</evidence>
<dbReference type="AlphaFoldDB" id="A0A0P9HIV2"/>
<keyword evidence="1" id="KW-0547">Nucleotide-binding</keyword>
<evidence type="ECO:0000313" key="8">
    <source>
        <dbReference type="Proteomes" id="UP000050509"/>
    </source>
</evidence>
<gene>
    <name evidence="7" type="ORF">SE17_01100</name>
</gene>
<dbReference type="PROSITE" id="PS51194">
    <property type="entry name" value="HELICASE_CTER"/>
    <property type="match status" value="1"/>
</dbReference>
<comment type="caution">
    <text evidence="7">The sequence shown here is derived from an EMBL/GenBank/DDBJ whole genome shotgun (WGS) entry which is preliminary data.</text>
</comment>
<organism evidence="7 8">
    <name type="scientific">Kouleothrix aurantiaca</name>
    <dbReference type="NCBI Taxonomy" id="186479"/>
    <lineage>
        <taxon>Bacteria</taxon>
        <taxon>Bacillati</taxon>
        <taxon>Chloroflexota</taxon>
        <taxon>Chloroflexia</taxon>
        <taxon>Chloroflexales</taxon>
        <taxon>Roseiflexineae</taxon>
        <taxon>Roseiflexaceae</taxon>
        <taxon>Kouleothrix</taxon>
    </lineage>
</organism>
<accession>A0A0P9HIV2</accession>
<dbReference type="Pfam" id="PF00270">
    <property type="entry name" value="DEAD"/>
    <property type="match status" value="1"/>
</dbReference>
<dbReference type="GO" id="GO:0004386">
    <property type="term" value="F:helicase activity"/>
    <property type="evidence" value="ECO:0007669"/>
    <property type="project" value="UniProtKB-KW"/>
</dbReference>
<dbReference type="PROSITE" id="PS51192">
    <property type="entry name" value="HELICASE_ATP_BIND_1"/>
    <property type="match status" value="1"/>
</dbReference>
<dbReference type="GO" id="GO:0003676">
    <property type="term" value="F:nucleic acid binding"/>
    <property type="evidence" value="ECO:0007669"/>
    <property type="project" value="InterPro"/>
</dbReference>
<protein>
    <recommendedName>
        <fullName evidence="9">DEAD/DEAH box helicase</fullName>
    </recommendedName>
</protein>
<dbReference type="PANTHER" id="PTHR47961:SF10">
    <property type="entry name" value="ATP-DEPENDENT DNA HELICASE HEL308"/>
    <property type="match status" value="1"/>
</dbReference>
<dbReference type="PANTHER" id="PTHR47961">
    <property type="entry name" value="DNA POLYMERASE THETA, PUTATIVE (AFU_ORTHOLOGUE AFUA_1G05260)-RELATED"/>
    <property type="match status" value="1"/>
</dbReference>
<sequence>MRAAITNVQAILDTNQLLLTEVEVAALLRNMSLNNEEQWVRAENFGLAVVANLEEQILSFDPDDVDGVNEQLLTLSAHTLWSAAQRRFLLNDSYEGTFLALNASIAFLYAANLSGAIAVAHETKGWSSNDQVFELLRTVIEHLKLIPDPTIPRKSPTIEGLRRFYRLHLEHQTPSSFDLYTSVLTELSIPERALTAAQIALIYRLEQAVAWLARFLFPDLLEQYLGQSNSYTEFIRMQGPFFAFPSQRQAILRLTGQQRENTLIIYPTSTGKTFLGELLAIEPLLKGENGVAVYVAPYRAIVSQIVDRDRRLIEAAGITFVRTMGGYMEGLADVTASERVFLATTPEAFDYALRVKPEFANRLVSVAFDELHLIEQGGRGTLLECLVGRLRDLQQERPIRIIGLSAVINETDAIQQWLNVPASHVLRTYWTPARKRFEIQFANNRASFYGDVSRTTNQNDARLLQWTFSSGVRKIPYQGDPRYRQAQDRAYDQIAERAAYMAAQMHARFGGSILVVCSSKRDTRIIARKVINYIEPDKQETTTQLRLRRVIEQRYPHHRTLLAMLSYRVCYHNADIEYEVRDLLQKLIEERYFKVVVATTTLAEGVDLPFRAVIMYRWTHREDQGRKLFSTLLLRNIVGRCGRAGMFVEGDTIFYDNPTDDPTYDNQRVETIEQNFIYPRSIKLRSSLETTNGQAVVDTSTMVQLESALLAVINQRQPIVEPVNYLSSLLLANPDSMFKFKDHLNGVLQAELGKSSQALVTANSPVRLTDYGRAAVQTGLSMRSAAMIAENLANLTQPYERPSKKRDLIKQYGLQWNGWLDRAIDLLSDIRELNTRDRPGTQEEFPLLIWGWYSGWSLPALTWILRYRKQPVTAPPVQWLMTPSEPNAPLEEQIAEIHGFCDSYFVNGWARVLRAINVFLQFSPLNDKDRPLAAYQNLISCISYGVSERLAIQLLGNDVDFPGERTHAQIVAIWYRNHGITELDEVKTSSIRPDPAGLNALSLDPNGICRMSIAASADICNWLLELKQKK</sequence>
<evidence type="ECO:0000259" key="5">
    <source>
        <dbReference type="PROSITE" id="PS51192"/>
    </source>
</evidence>
<dbReference type="SMART" id="SM00490">
    <property type="entry name" value="HELICc"/>
    <property type="match status" value="1"/>
</dbReference>
<feature type="domain" description="Helicase ATP-binding" evidence="5">
    <location>
        <begin position="253"/>
        <end position="426"/>
    </location>
</feature>
<dbReference type="InterPro" id="IPR050474">
    <property type="entry name" value="Hel308_SKI2-like"/>
</dbReference>
<dbReference type="PATRIC" id="fig|186479.3.peg.56"/>
<dbReference type="InterPro" id="IPR014001">
    <property type="entry name" value="Helicase_ATP-bd"/>
</dbReference>
<dbReference type="InterPro" id="IPR001650">
    <property type="entry name" value="Helicase_C-like"/>
</dbReference>
<dbReference type="EMBL" id="LJCR01000010">
    <property type="protein sequence ID" value="KPV54870.1"/>
    <property type="molecule type" value="Genomic_DNA"/>
</dbReference>
<dbReference type="SMART" id="SM00487">
    <property type="entry name" value="DEXDc"/>
    <property type="match status" value="1"/>
</dbReference>
<dbReference type="GO" id="GO:0005524">
    <property type="term" value="F:ATP binding"/>
    <property type="evidence" value="ECO:0007669"/>
    <property type="project" value="UniProtKB-KW"/>
</dbReference>
<evidence type="ECO:0000259" key="6">
    <source>
        <dbReference type="PROSITE" id="PS51194"/>
    </source>
</evidence>
<feature type="domain" description="Helicase C-terminal" evidence="6">
    <location>
        <begin position="486"/>
        <end position="688"/>
    </location>
</feature>
<evidence type="ECO:0000256" key="3">
    <source>
        <dbReference type="ARBA" id="ARBA00022806"/>
    </source>
</evidence>
<dbReference type="SUPFAM" id="SSF52540">
    <property type="entry name" value="P-loop containing nucleoside triphosphate hydrolases"/>
    <property type="match status" value="1"/>
</dbReference>
<evidence type="ECO:0008006" key="9">
    <source>
        <dbReference type="Google" id="ProtNLM"/>
    </source>
</evidence>
<dbReference type="InterPro" id="IPR027417">
    <property type="entry name" value="P-loop_NTPase"/>
</dbReference>
<evidence type="ECO:0000256" key="4">
    <source>
        <dbReference type="ARBA" id="ARBA00022840"/>
    </source>
</evidence>
<evidence type="ECO:0000256" key="1">
    <source>
        <dbReference type="ARBA" id="ARBA00022741"/>
    </source>
</evidence>
<dbReference type="Pfam" id="PF00271">
    <property type="entry name" value="Helicase_C"/>
    <property type="match status" value="1"/>
</dbReference>
<reference evidence="7 8" key="1">
    <citation type="submission" date="2015-09" db="EMBL/GenBank/DDBJ databases">
        <title>Draft genome sequence of Kouleothrix aurantiaca JCM 19913.</title>
        <authorList>
            <person name="Hemp J."/>
        </authorList>
    </citation>
    <scope>NUCLEOTIDE SEQUENCE [LARGE SCALE GENOMIC DNA]</scope>
    <source>
        <strain evidence="7 8">COM-B</strain>
    </source>
</reference>
<evidence type="ECO:0000313" key="7">
    <source>
        <dbReference type="EMBL" id="KPV54870.1"/>
    </source>
</evidence>
<keyword evidence="4" id="KW-0067">ATP-binding</keyword>
<dbReference type="InterPro" id="IPR011545">
    <property type="entry name" value="DEAD/DEAH_box_helicase_dom"/>
</dbReference>
<dbReference type="Gene3D" id="3.40.50.300">
    <property type="entry name" value="P-loop containing nucleotide triphosphate hydrolases"/>
    <property type="match status" value="2"/>
</dbReference>
<dbReference type="Proteomes" id="UP000050509">
    <property type="component" value="Unassembled WGS sequence"/>
</dbReference>
<dbReference type="GO" id="GO:0016787">
    <property type="term" value="F:hydrolase activity"/>
    <property type="evidence" value="ECO:0007669"/>
    <property type="project" value="UniProtKB-KW"/>
</dbReference>
<keyword evidence="3" id="KW-0347">Helicase</keyword>
<keyword evidence="2" id="KW-0378">Hydrolase</keyword>